<keyword evidence="3" id="KW-0802">TPR repeat</keyword>
<keyword evidence="5" id="KW-0812">Transmembrane</keyword>
<dbReference type="Gene3D" id="1.25.40.10">
    <property type="entry name" value="Tetratricopeptide repeat domain"/>
    <property type="match status" value="1"/>
</dbReference>
<dbReference type="InterPro" id="IPR050469">
    <property type="entry name" value="Diguanylate_Cyclase"/>
</dbReference>
<dbReference type="SUPFAM" id="SSF55073">
    <property type="entry name" value="Nucleotide cyclase"/>
    <property type="match status" value="1"/>
</dbReference>
<evidence type="ECO:0000256" key="1">
    <source>
        <dbReference type="ARBA" id="ARBA00012528"/>
    </source>
</evidence>
<dbReference type="InterPro" id="IPR000160">
    <property type="entry name" value="GGDEF_dom"/>
</dbReference>
<keyword evidence="5" id="KW-1133">Transmembrane helix</keyword>
<evidence type="ECO:0000313" key="7">
    <source>
        <dbReference type="EMBL" id="MEW4365591.1"/>
    </source>
</evidence>
<dbReference type="PANTHER" id="PTHR45138:SF9">
    <property type="entry name" value="DIGUANYLATE CYCLASE DGCM-RELATED"/>
    <property type="match status" value="1"/>
</dbReference>
<dbReference type="PROSITE" id="PS50887">
    <property type="entry name" value="GGDEF"/>
    <property type="match status" value="1"/>
</dbReference>
<feature type="domain" description="GGDEF" evidence="6">
    <location>
        <begin position="510"/>
        <end position="645"/>
    </location>
</feature>
<dbReference type="SMART" id="SM00028">
    <property type="entry name" value="TPR"/>
    <property type="match status" value="2"/>
</dbReference>
<keyword evidence="5" id="KW-0472">Membrane</keyword>
<evidence type="ECO:0000259" key="6">
    <source>
        <dbReference type="PROSITE" id="PS50887"/>
    </source>
</evidence>
<proteinExistence type="predicted"/>
<feature type="repeat" description="TPR" evidence="3">
    <location>
        <begin position="241"/>
        <end position="274"/>
    </location>
</feature>
<dbReference type="SUPFAM" id="SSF48452">
    <property type="entry name" value="TPR-like"/>
    <property type="match status" value="2"/>
</dbReference>
<accession>A0ABV3MN07</accession>
<dbReference type="EC" id="2.7.7.65" evidence="1"/>
<dbReference type="NCBIfam" id="TIGR00254">
    <property type="entry name" value="GGDEF"/>
    <property type="match status" value="1"/>
</dbReference>
<dbReference type="Proteomes" id="UP001554427">
    <property type="component" value="Unassembled WGS sequence"/>
</dbReference>
<dbReference type="EMBL" id="JBFDAH010000007">
    <property type="protein sequence ID" value="MEW4365591.1"/>
    <property type="molecule type" value="Genomic_DNA"/>
</dbReference>
<reference evidence="7 8" key="1">
    <citation type="submission" date="2024-06" db="EMBL/GenBank/DDBJ databases">
        <title>Aliikangiella maris sp. nov., sp. nov., a phycosphere bacterium isolated from seawater and ecosystem role in Phaeocystis globosa blooms.</title>
        <authorList>
            <person name="Li F."/>
        </authorList>
    </citation>
    <scope>NUCLEOTIDE SEQUENCE [LARGE SCALE GENOMIC DNA]</scope>
    <source>
        <strain evidence="7 8">GXAS 306</strain>
    </source>
</reference>
<dbReference type="PANTHER" id="PTHR45138">
    <property type="entry name" value="REGULATORY COMPONENTS OF SENSORY TRANSDUCTION SYSTEM"/>
    <property type="match status" value="1"/>
</dbReference>
<evidence type="ECO:0000256" key="2">
    <source>
        <dbReference type="ARBA" id="ARBA00034247"/>
    </source>
</evidence>
<evidence type="ECO:0000313" key="8">
    <source>
        <dbReference type="Proteomes" id="UP001554427"/>
    </source>
</evidence>
<dbReference type="Pfam" id="PF00990">
    <property type="entry name" value="GGDEF"/>
    <property type="match status" value="1"/>
</dbReference>
<protein>
    <recommendedName>
        <fullName evidence="1">diguanylate cyclase</fullName>
        <ecNumber evidence="1">2.7.7.65</ecNumber>
    </recommendedName>
</protein>
<keyword evidence="8" id="KW-1185">Reference proteome</keyword>
<dbReference type="InterPro" id="IPR019734">
    <property type="entry name" value="TPR_rpt"/>
</dbReference>
<dbReference type="CDD" id="cd01949">
    <property type="entry name" value="GGDEF"/>
    <property type="match status" value="1"/>
</dbReference>
<dbReference type="SMART" id="SM00267">
    <property type="entry name" value="GGDEF"/>
    <property type="match status" value="1"/>
</dbReference>
<dbReference type="InterPro" id="IPR043128">
    <property type="entry name" value="Rev_trsase/Diguanyl_cyclase"/>
</dbReference>
<gene>
    <name evidence="7" type="ORF">ABVT42_09015</name>
</gene>
<name>A0ABV3MN07_9GAMM</name>
<evidence type="ECO:0000256" key="5">
    <source>
        <dbReference type="SAM" id="Phobius"/>
    </source>
</evidence>
<dbReference type="RefSeq" id="WP_353897756.1">
    <property type="nucleotide sequence ID" value="NZ_JBEVCJ010000038.1"/>
</dbReference>
<evidence type="ECO:0000256" key="4">
    <source>
        <dbReference type="SAM" id="Coils"/>
    </source>
</evidence>
<comment type="caution">
    <text evidence="7">The sequence shown here is derived from an EMBL/GenBank/DDBJ whole genome shotgun (WGS) entry which is preliminary data.</text>
</comment>
<dbReference type="Gene3D" id="3.30.70.270">
    <property type="match status" value="1"/>
</dbReference>
<dbReference type="PROSITE" id="PS50005">
    <property type="entry name" value="TPR"/>
    <property type="match status" value="1"/>
</dbReference>
<sequence length="671" mass="78393">MNNNSLTMRKLTQCCLWILLFVLPFNLVSATTQVFRSEFSPGDKLIDKIADEYGQNFTKTLAQLKHIEDQIYGLGYDEIAYYQSYRCYLQVFTQLNDDLVETLEELTRLKHRNPTNRSILASYEFCLAWKIYQEKDYKTYEIQVEKAYQQVTESHSPVLRYWISITFADIANKIGRYNDSIEASQIALEVALTNNDDYREVTTRSFLALAEAELGFFDEALKNNLIAIEWYEKKQLNRTLLMLYQNRGYMLIRQGSLDAASEVFEKAIKLARKIDAKNSIYSMYTNLAAIEQKKENYQKSNEYAEQALNYGEENNNPDISAHANAIIALNLVYLDDFKRAELVFNKANEHFIQYDLITYLADSYAGWSKAFAEKRQYQIAYEAHVEYINLSNKIYDSEREGRMQRFKSLYESVEKDREIERLRESNRIKSIEITNAQLQREVFWLSGAVAVLLILLLFLMYRRMLAKNSSLQNRNIQLDLQRYQDQLTNVYNRRYFDVQIITQIKNKTCRRYSFFLLDIDHFKQVNDRYGHHVGDQVLIEFTLRLQSSMRDSDKLIRMGGEEFLIVLENTNEISDEQVAKKLLSAIAETTFTTDAGELSITMSIGIVYFDTDRSNVQIDMIVELADKALYFAKECGRNRAAIVKQDALNNEKVKFLLSQPVDKWVSVISIN</sequence>
<organism evidence="7 8">
    <name type="scientific">Aliikangiella maris</name>
    <dbReference type="NCBI Taxonomy" id="3162458"/>
    <lineage>
        <taxon>Bacteria</taxon>
        <taxon>Pseudomonadati</taxon>
        <taxon>Pseudomonadota</taxon>
        <taxon>Gammaproteobacteria</taxon>
        <taxon>Oceanospirillales</taxon>
        <taxon>Pleioneaceae</taxon>
        <taxon>Aliikangiella</taxon>
    </lineage>
</organism>
<dbReference type="InterPro" id="IPR011990">
    <property type="entry name" value="TPR-like_helical_dom_sf"/>
</dbReference>
<dbReference type="InterPro" id="IPR029787">
    <property type="entry name" value="Nucleotide_cyclase"/>
</dbReference>
<feature type="coiled-coil region" evidence="4">
    <location>
        <begin position="466"/>
        <end position="493"/>
    </location>
</feature>
<feature type="transmembrane region" description="Helical" evidence="5">
    <location>
        <begin position="442"/>
        <end position="461"/>
    </location>
</feature>
<evidence type="ECO:0000256" key="3">
    <source>
        <dbReference type="PROSITE-ProRule" id="PRU00339"/>
    </source>
</evidence>
<comment type="catalytic activity">
    <reaction evidence="2">
        <text>2 GTP = 3',3'-c-di-GMP + 2 diphosphate</text>
        <dbReference type="Rhea" id="RHEA:24898"/>
        <dbReference type="ChEBI" id="CHEBI:33019"/>
        <dbReference type="ChEBI" id="CHEBI:37565"/>
        <dbReference type="ChEBI" id="CHEBI:58805"/>
        <dbReference type="EC" id="2.7.7.65"/>
    </reaction>
</comment>
<keyword evidence="4" id="KW-0175">Coiled coil</keyword>